<protein>
    <recommendedName>
        <fullName evidence="4">PEP-CTERM protein-sorting domain-containing protein</fullName>
    </recommendedName>
</protein>
<keyword evidence="1" id="KW-0812">Transmembrane</keyword>
<dbReference type="Proteomes" id="UP000009374">
    <property type="component" value="Unassembled WGS sequence"/>
</dbReference>
<dbReference type="AlphaFoldDB" id="C6HYQ7"/>
<keyword evidence="1" id="KW-0472">Membrane</keyword>
<keyword evidence="3" id="KW-1185">Reference proteome</keyword>
<reference evidence="2 3" key="1">
    <citation type="journal article" date="2009" name="Appl. Environ. Microbiol.">
        <title>Community genomic and proteomic analyses of chemoautotrophic iron-oxidizing "Leptospirillum rubarum" (Group II) and "Leptospirillum ferrodiazotrophum" (Group III) bacteria in acid mine drainage biofilms.</title>
        <authorList>
            <person name="Goltsman D.S."/>
            <person name="Denef V.J."/>
            <person name="Singer S.W."/>
            <person name="VerBerkmoes N.C."/>
            <person name="Lefsrud M."/>
            <person name="Mueller R.S."/>
            <person name="Dick G.J."/>
            <person name="Sun C.L."/>
            <person name="Wheeler K.E."/>
            <person name="Zemla A."/>
            <person name="Baker B.J."/>
            <person name="Hauser L."/>
            <person name="Land M."/>
            <person name="Shah M.B."/>
            <person name="Thelen M.P."/>
            <person name="Hettich R.L."/>
            <person name="Banfield J.F."/>
        </authorList>
    </citation>
    <scope>NUCLEOTIDE SEQUENCE [LARGE SCALE GENOMIC DNA]</scope>
</reference>
<dbReference type="NCBIfam" id="TIGR02595">
    <property type="entry name" value="PEP_CTERM"/>
    <property type="match status" value="1"/>
</dbReference>
<feature type="transmembrane region" description="Helical" evidence="1">
    <location>
        <begin position="15"/>
        <end position="35"/>
    </location>
</feature>
<organism evidence="2 3">
    <name type="scientific">Leptospirillum ferrodiazotrophum</name>
    <dbReference type="NCBI Taxonomy" id="412449"/>
    <lineage>
        <taxon>Bacteria</taxon>
        <taxon>Pseudomonadati</taxon>
        <taxon>Nitrospirota</taxon>
        <taxon>Nitrospiria</taxon>
        <taxon>Nitrospirales</taxon>
        <taxon>Nitrospiraceae</taxon>
        <taxon>Leptospirillum</taxon>
    </lineage>
</organism>
<name>C6HYQ7_9BACT</name>
<dbReference type="NCBIfam" id="NF033947">
    <property type="entry name" value="PEP-cistern"/>
    <property type="match status" value="1"/>
</dbReference>
<evidence type="ECO:0000256" key="1">
    <source>
        <dbReference type="SAM" id="Phobius"/>
    </source>
</evidence>
<evidence type="ECO:0008006" key="4">
    <source>
        <dbReference type="Google" id="ProtNLM"/>
    </source>
</evidence>
<evidence type="ECO:0000313" key="3">
    <source>
        <dbReference type="Proteomes" id="UP000009374"/>
    </source>
</evidence>
<sequence length="274" mass="28166">MRLGGGQNNELPAPVRVLAMCLPLSGGMMISLSLYRRLSRGSLLAAALVLLSGVVFVPEARAEFSVDVTSADVNSSFRIDWNYASNTASGGRLTAPLSSVGIFTIDSFSSSDLVMTATIDNTTTLTSGLTQSYLMSIGIATNPVVSATLTTPGTTFTQVESAGNFPGGFSSIDVCLYSANNCSGGKIQDGLAAGSTDSFTVALAGNFGSSPSVTLSDFAVKFQTNEGSYEFGDGGSFLSETPEPPTALLFATALLVAVGLVRRRLLSPGGAHKG</sequence>
<evidence type="ECO:0000313" key="2">
    <source>
        <dbReference type="EMBL" id="EES52342.1"/>
    </source>
</evidence>
<feature type="transmembrane region" description="Helical" evidence="1">
    <location>
        <begin position="42"/>
        <end position="58"/>
    </location>
</feature>
<keyword evidence="1" id="KW-1133">Transmembrane helix</keyword>
<accession>C6HYQ7</accession>
<gene>
    <name evidence="2" type="ORF">UBAL3_94240134</name>
</gene>
<dbReference type="EMBL" id="GG693878">
    <property type="protein sequence ID" value="EES52342.1"/>
    <property type="molecule type" value="Genomic_DNA"/>
</dbReference>
<dbReference type="InterPro" id="IPR013424">
    <property type="entry name" value="Ice-binding_C"/>
</dbReference>
<proteinExistence type="predicted"/>